<accession>A0A395LZW5</accession>
<evidence type="ECO:0000313" key="2">
    <source>
        <dbReference type="EMBL" id="RFM24070.1"/>
    </source>
</evidence>
<dbReference type="EMBL" id="PHFL01000002">
    <property type="protein sequence ID" value="RFM25438.1"/>
    <property type="molecule type" value="Genomic_DNA"/>
</dbReference>
<name>A0A395LZW5_9BACT</name>
<comment type="caution">
    <text evidence="2">The sequence shown here is derived from an EMBL/GenBank/DDBJ whole genome shotgun (WGS) entry which is preliminary data.</text>
</comment>
<protein>
    <recommendedName>
        <fullName evidence="5">Outer membrane protein beta-barrel domain-containing protein</fullName>
    </recommendedName>
</protein>
<feature type="signal peptide" evidence="1">
    <location>
        <begin position="1"/>
        <end position="28"/>
    </location>
</feature>
<feature type="chain" id="PRO_5036073553" description="Outer membrane protein beta-barrel domain-containing protein" evidence="1">
    <location>
        <begin position="29"/>
        <end position="194"/>
    </location>
</feature>
<gene>
    <name evidence="3" type="ORF">D0433_00675</name>
    <name evidence="2" type="ORF">D0433_08200</name>
</gene>
<dbReference type="Proteomes" id="UP000266389">
    <property type="component" value="Unassembled WGS sequence"/>
</dbReference>
<dbReference type="AlphaFoldDB" id="A0A395LZW5"/>
<reference evidence="2" key="2">
    <citation type="submission" date="2017-08" db="EMBL/GenBank/DDBJ databases">
        <authorList>
            <person name="de Groot N.N."/>
        </authorList>
    </citation>
    <scope>NUCLEOTIDE SEQUENCE</scope>
    <source>
        <strain evidence="2">OS</strain>
    </source>
</reference>
<evidence type="ECO:0000313" key="3">
    <source>
        <dbReference type="EMBL" id="RFM25438.1"/>
    </source>
</evidence>
<organism evidence="2 4">
    <name type="scientific">Candidatus Thermochlorobacter aerophilus</name>
    <dbReference type="NCBI Taxonomy" id="1868324"/>
    <lineage>
        <taxon>Bacteria</taxon>
        <taxon>Pseudomonadati</taxon>
        <taxon>Chlorobiota</taxon>
        <taxon>Chlorobiia</taxon>
        <taxon>Chlorobiales</taxon>
        <taxon>Candidatus Thermochlorobacteriaceae</taxon>
        <taxon>Candidatus Thermochlorobacter</taxon>
    </lineage>
</organism>
<sequence>MLKKPTTFSYFLAIHLLSLSLFSDVTQAGTPPPLRVAAGSREWLIAAQPGIVFSPYTGFIFHGQLTYGVFDFININGRIGAGAQPYRLYVGGDVRFGIYRSSSIRLDLYAGGHAGGLGAGFDAGAMISGRAGIVGLMAALDVDFIVENNANAVPVNLVLGFDFAVARNLYFNVTGEINLNQSINGISGGLVFVL</sequence>
<evidence type="ECO:0008006" key="5">
    <source>
        <dbReference type="Google" id="ProtNLM"/>
    </source>
</evidence>
<reference evidence="2 4" key="1">
    <citation type="journal article" date="2011" name="ISME J.">
        <title>Community ecology of hot spring cyanobacterial mats: predominant populations and their functional potential.</title>
        <authorList>
            <person name="Klatt C.G."/>
            <person name="Wood J.M."/>
            <person name="Rusch D.B."/>
            <person name="Bateson M.M."/>
            <person name="Hamamura N."/>
            <person name="Heidelberg J.F."/>
            <person name="Grossman A.R."/>
            <person name="Bhaya D."/>
            <person name="Cohan F.M."/>
            <person name="Kuhl M."/>
            <person name="Bryant D.A."/>
            <person name="Ward D.M."/>
        </authorList>
    </citation>
    <scope>NUCLEOTIDE SEQUENCE [LARGE SCALE GENOMIC DNA]</scope>
    <source>
        <strain evidence="2">OS</strain>
    </source>
</reference>
<evidence type="ECO:0000256" key="1">
    <source>
        <dbReference type="SAM" id="SignalP"/>
    </source>
</evidence>
<evidence type="ECO:0000313" key="4">
    <source>
        <dbReference type="Proteomes" id="UP000266389"/>
    </source>
</evidence>
<keyword evidence="1" id="KW-0732">Signal</keyword>
<proteinExistence type="predicted"/>
<dbReference type="EMBL" id="PHFL01000049">
    <property type="protein sequence ID" value="RFM24070.1"/>
    <property type="molecule type" value="Genomic_DNA"/>
</dbReference>